<evidence type="ECO:0000256" key="2">
    <source>
        <dbReference type="ARBA" id="ARBA00022676"/>
    </source>
</evidence>
<dbReference type="Gene3D" id="3.90.550.10">
    <property type="entry name" value="Spore Coat Polysaccharide Biosynthesis Protein SpsA, Chain A"/>
    <property type="match status" value="1"/>
</dbReference>
<dbReference type="RefSeq" id="WP_123286996.1">
    <property type="nucleotide sequence ID" value="NZ_JACIJB010000006.1"/>
</dbReference>
<dbReference type="EMBL" id="JACIJB010000006">
    <property type="protein sequence ID" value="MBB5660874.1"/>
    <property type="molecule type" value="Genomic_DNA"/>
</dbReference>
<accession>A0A7W9A3Q0</accession>
<dbReference type="PANTHER" id="PTHR43867:SF2">
    <property type="entry name" value="CELLULOSE SYNTHASE CATALYTIC SUBUNIT A [UDP-FORMING]"/>
    <property type="match status" value="1"/>
</dbReference>
<dbReference type="OrthoDB" id="7431422at2"/>
<evidence type="ECO:0000256" key="6">
    <source>
        <dbReference type="ARBA" id="ARBA00023136"/>
    </source>
</evidence>
<feature type="transmembrane region" description="Helical" evidence="8">
    <location>
        <begin position="30"/>
        <end position="50"/>
    </location>
</feature>
<comment type="caution">
    <text evidence="10">The sequence shown here is derived from an EMBL/GenBank/DDBJ whole genome shotgun (WGS) entry which is preliminary data.</text>
</comment>
<evidence type="ECO:0000256" key="5">
    <source>
        <dbReference type="ARBA" id="ARBA00022989"/>
    </source>
</evidence>
<evidence type="ECO:0000256" key="8">
    <source>
        <dbReference type="SAM" id="Phobius"/>
    </source>
</evidence>
<dbReference type="AlphaFoldDB" id="A0A7W9A3Q0"/>
<keyword evidence="11" id="KW-1185">Reference proteome</keyword>
<dbReference type="InterPro" id="IPR050321">
    <property type="entry name" value="Glycosyltr_2/OpgH_subfam"/>
</dbReference>
<evidence type="ECO:0000256" key="7">
    <source>
        <dbReference type="SAM" id="MobiDB-lite"/>
    </source>
</evidence>
<feature type="domain" description="Glycosyltransferase 2-like" evidence="9">
    <location>
        <begin position="183"/>
        <end position="383"/>
    </location>
</feature>
<dbReference type="Proteomes" id="UP000548978">
    <property type="component" value="Unassembled WGS sequence"/>
</dbReference>
<feature type="transmembrane region" description="Helical" evidence="8">
    <location>
        <begin position="350"/>
        <end position="380"/>
    </location>
</feature>
<name>A0A7W9A3Q0_9CAUL</name>
<evidence type="ECO:0000256" key="1">
    <source>
        <dbReference type="ARBA" id="ARBA00004141"/>
    </source>
</evidence>
<gene>
    <name evidence="10" type="ORF">FHS65_001627</name>
</gene>
<proteinExistence type="predicted"/>
<evidence type="ECO:0000313" key="11">
    <source>
        <dbReference type="Proteomes" id="UP000548978"/>
    </source>
</evidence>
<keyword evidence="4 8" id="KW-0812">Transmembrane</keyword>
<dbReference type="InterPro" id="IPR029044">
    <property type="entry name" value="Nucleotide-diphossugar_trans"/>
</dbReference>
<evidence type="ECO:0000313" key="10">
    <source>
        <dbReference type="EMBL" id="MBB5660874.1"/>
    </source>
</evidence>
<feature type="region of interest" description="Disordered" evidence="7">
    <location>
        <begin position="455"/>
        <end position="495"/>
    </location>
</feature>
<dbReference type="InterPro" id="IPR001173">
    <property type="entry name" value="Glyco_trans_2-like"/>
</dbReference>
<sequence>MDAHATEEQRTGPGADFGPARALSAARRSLTWGQGLGLVALGTGLAAWAWRDPAGFQTTVSVVVPAGFLICALWRLALLLTSRRPPCPTPGPGPLPRYTVVAALHDEAEVMPQLVEHLAALDYPADRLEGFLALEAHDHATIEAAYAADRPDWLSILIVPPGEPRTKPRALNHALARATGRLITVYDAEDHPDSLQLREAAARFAHDTTGTLACLQAPLRIRRRARSPEASPFLDRQFAVEYAALFEVVLPGMTRLGLPFPLGGTSNHFRVDTLKQVGGWDAWNVTEDADLGFRLWRAGYRLGVLTRPTWETPPGGLHAWLPQRNRWMKGYMQTWGVHTRQPLSLGPRGLLALVMTLGVSLASAAVHAPSVAWVVASVLVAAVAGISPSTPIPAVSVLMLGAGMAWVSAFVGAKRAGIPYSLIDIIQAPAYWSLLSLAFAHAAWRLVTQPFAWDKTRHRPDPEPDLTPETGAAPLDAGPPVRLTSPHGLETVPPP</sequence>
<reference evidence="10 11" key="1">
    <citation type="submission" date="2020-08" db="EMBL/GenBank/DDBJ databases">
        <title>Genomic Encyclopedia of Type Strains, Phase IV (KMG-IV): sequencing the most valuable type-strain genomes for metagenomic binning, comparative biology and taxonomic classification.</title>
        <authorList>
            <person name="Goeker M."/>
        </authorList>
    </citation>
    <scope>NUCLEOTIDE SEQUENCE [LARGE SCALE GENOMIC DNA]</scope>
    <source>
        <strain evidence="10 11">DSM 24448</strain>
    </source>
</reference>
<dbReference type="GO" id="GO:0016757">
    <property type="term" value="F:glycosyltransferase activity"/>
    <property type="evidence" value="ECO:0007669"/>
    <property type="project" value="UniProtKB-KW"/>
</dbReference>
<dbReference type="PANTHER" id="PTHR43867">
    <property type="entry name" value="CELLULOSE SYNTHASE CATALYTIC SUBUNIT A [UDP-FORMING]"/>
    <property type="match status" value="1"/>
</dbReference>
<evidence type="ECO:0000256" key="4">
    <source>
        <dbReference type="ARBA" id="ARBA00022692"/>
    </source>
</evidence>
<dbReference type="GO" id="GO:0016020">
    <property type="term" value="C:membrane"/>
    <property type="evidence" value="ECO:0007669"/>
    <property type="project" value="UniProtKB-SubCell"/>
</dbReference>
<organism evidence="10 11">
    <name type="scientific">Brevundimonas halotolerans</name>
    <dbReference type="NCBI Taxonomy" id="69670"/>
    <lineage>
        <taxon>Bacteria</taxon>
        <taxon>Pseudomonadati</taxon>
        <taxon>Pseudomonadota</taxon>
        <taxon>Alphaproteobacteria</taxon>
        <taxon>Caulobacterales</taxon>
        <taxon>Caulobacteraceae</taxon>
        <taxon>Brevundimonas</taxon>
    </lineage>
</organism>
<keyword evidence="2" id="KW-0328">Glycosyltransferase</keyword>
<protein>
    <submittedName>
        <fullName evidence="10">Cellulose synthase/poly-beta-1,6-N-acetylglucosamine synthase-like glycosyltransferase</fullName>
    </submittedName>
</protein>
<feature type="transmembrane region" description="Helical" evidence="8">
    <location>
        <begin position="56"/>
        <end position="76"/>
    </location>
</feature>
<evidence type="ECO:0000256" key="3">
    <source>
        <dbReference type="ARBA" id="ARBA00022679"/>
    </source>
</evidence>
<dbReference type="Pfam" id="PF13632">
    <property type="entry name" value="Glyco_trans_2_3"/>
    <property type="match status" value="1"/>
</dbReference>
<comment type="subcellular location">
    <subcellularLocation>
        <location evidence="1">Membrane</location>
        <topology evidence="1">Multi-pass membrane protein</topology>
    </subcellularLocation>
</comment>
<evidence type="ECO:0000259" key="9">
    <source>
        <dbReference type="Pfam" id="PF13632"/>
    </source>
</evidence>
<keyword evidence="3 10" id="KW-0808">Transferase</keyword>
<keyword evidence="6 8" id="KW-0472">Membrane</keyword>
<feature type="transmembrane region" description="Helical" evidence="8">
    <location>
        <begin position="392"/>
        <end position="413"/>
    </location>
</feature>
<keyword evidence="5 8" id="KW-1133">Transmembrane helix</keyword>
<dbReference type="SUPFAM" id="SSF53448">
    <property type="entry name" value="Nucleotide-diphospho-sugar transferases"/>
    <property type="match status" value="1"/>
</dbReference>